<feature type="active site" evidence="3">
    <location>
        <position position="708"/>
    </location>
</feature>
<dbReference type="VEuPathDB" id="FungiDB:ATCC64974_27290"/>
<proteinExistence type="inferred from homology"/>
<feature type="active site" evidence="3">
    <location>
        <position position="685"/>
    </location>
</feature>
<dbReference type="AlphaFoldDB" id="A0A124BWT6"/>
<dbReference type="NCBIfam" id="TIGR00673">
    <property type="entry name" value="cynS"/>
    <property type="match status" value="1"/>
</dbReference>
<evidence type="ECO:0000256" key="2">
    <source>
        <dbReference type="ARBA" id="ARBA00023239"/>
    </source>
</evidence>
<organism evidence="6 7">
    <name type="scientific">Aspergillus niger</name>
    <dbReference type="NCBI Taxonomy" id="5061"/>
    <lineage>
        <taxon>Eukaryota</taxon>
        <taxon>Fungi</taxon>
        <taxon>Dikarya</taxon>
        <taxon>Ascomycota</taxon>
        <taxon>Pezizomycotina</taxon>
        <taxon>Eurotiomycetes</taxon>
        <taxon>Eurotiomycetidae</taxon>
        <taxon>Eurotiales</taxon>
        <taxon>Aspergillaceae</taxon>
        <taxon>Aspergillus</taxon>
        <taxon>Aspergillus subgen. Circumdati</taxon>
    </lineage>
</organism>
<dbReference type="CDD" id="cd00559">
    <property type="entry name" value="Cyanase_C"/>
    <property type="match status" value="1"/>
</dbReference>
<dbReference type="Proteomes" id="UP000068243">
    <property type="component" value="Unassembled WGS sequence"/>
</dbReference>
<dbReference type="VEuPathDB" id="FungiDB:M747DRAFT_250356"/>
<keyword evidence="2 3" id="KW-0456">Lyase</keyword>
<evidence type="ECO:0000256" key="4">
    <source>
        <dbReference type="SAM" id="MobiDB-lite"/>
    </source>
</evidence>
<dbReference type="PaxDb" id="5061-CADANGAP00012152"/>
<comment type="similarity">
    <text evidence="3">Belongs to the cyanase family.</text>
</comment>
<dbReference type="CDD" id="cd12148">
    <property type="entry name" value="fungal_TF_MHR"/>
    <property type="match status" value="1"/>
</dbReference>
<dbReference type="OrthoDB" id="5226580at2759"/>
<dbReference type="VEuPathDB" id="FungiDB:ASPNIDRAFT2_1129765"/>
<sequence>MGQINLVTPRRPEHQYHTPNSEVSSTYPHADTIDVIRTGLISHEYATQLLDQYREAMLFFPFVMVPASTTVDDLRAEKPFVLLCILVFCSFHDDSLQKSLEKVLQSYVSNEVLCSEHGSHPPSFEILQGLLIILAGTRQRHQLCRFPYYMQLAVGVVINERLDRHPKYRVATRLEVGDECDKTRKGTVADEGRALIGLFLLNSTDAIIRQKTCTTPWTPFIESIAEELSRVAEYPTDRYIIYYVQLQHMLQRLDALTMSSIERHPDVEQHIRAFRAEVEQYKNQLPVDPTCDPFIATQYHTLELQICQISLIDTKAASTPSDSFLLVSRSDTLCHGLAASKRFLDYYLTLPPIIEKNYSIVIWLSSGFLVAAACKLVLAALHPSLRLNTQVQELRDALDMSKMLQFFVARLDAIAKTCKDGVFSHYHKWTLAAATWFDKAYQVAQLEAAKSVSVENESLQFAVQNQNMDQGVQADPNLFGLDFEFTMEELMGGWFGPLLDVKVAARQLGVDPTSAEPRSISSEMQVTFSRLQEDSDNHHSFIEGAANVATYHWLLESRLPLLQFNLINSSPSPFQSQHPTDTMSLATLDTAQHPNLPSASETLFKAKAAKKLSFEQIAQHIGRNEVATAAIFYGQAKASPEDIEKLASLLTIPYDALEERLSGFPDRGRTVEMPPKEPLIYRLYEIVQNYGYAYKAVLNEKFGDGIMSAISFSTKVEKETDADGNNWAVITLRGKWLPFSRF</sequence>
<dbReference type="VEuPathDB" id="FungiDB:An15g07070"/>
<gene>
    <name evidence="3" type="primary">cyn1</name>
    <name evidence="6" type="ORF">ABL_03521</name>
</gene>
<comment type="caution">
    <text evidence="6">The sequence shown here is derived from an EMBL/GenBank/DDBJ whole genome shotgun (WGS) entry which is preliminary data.</text>
</comment>
<dbReference type="EC" id="4.2.1.104" evidence="3"/>
<dbReference type="GO" id="GO:0003677">
    <property type="term" value="F:DNA binding"/>
    <property type="evidence" value="ECO:0007669"/>
    <property type="project" value="InterPro"/>
</dbReference>
<dbReference type="VEuPathDB" id="FungiDB:ATCC64974_98600"/>
<accession>A0A124BWT6</accession>
<protein>
    <recommendedName>
        <fullName evidence="3">Cyanate hydratase</fullName>
        <shortName evidence="3">Cyanase</shortName>
        <ecNumber evidence="3">4.2.1.104</ecNumber>
    </recommendedName>
    <alternativeName>
        <fullName evidence="3">Cyanate hydrolase</fullName>
    </alternativeName>
    <alternativeName>
        <fullName evidence="3">Cyanate lyase</fullName>
    </alternativeName>
</protein>
<dbReference type="Pfam" id="PF02560">
    <property type="entry name" value="Cyanate_lyase"/>
    <property type="match status" value="1"/>
</dbReference>
<name>A0A124BWT6_ASPNG</name>
<feature type="region of interest" description="Disordered" evidence="4">
    <location>
        <begin position="1"/>
        <end position="24"/>
    </location>
</feature>
<feature type="domain" description="Cyanate lyase C-terminal" evidence="5">
    <location>
        <begin position="669"/>
        <end position="742"/>
    </location>
</feature>
<dbReference type="InterPro" id="IPR003712">
    <property type="entry name" value="Cyanate_lyase_C"/>
</dbReference>
<dbReference type="PRINTS" id="PR01693">
    <property type="entry name" value="CYANASE"/>
</dbReference>
<dbReference type="InterPro" id="IPR008076">
    <property type="entry name" value="Cyanase"/>
</dbReference>
<dbReference type="HAMAP" id="MF_00535">
    <property type="entry name" value="Cyanate_hydrat"/>
    <property type="match status" value="1"/>
</dbReference>
<comment type="function">
    <text evidence="1 3">Catalyzes the reaction of cyanate with bicarbonate to produce ammonia and carbon dioxide.</text>
</comment>
<dbReference type="EMBL" id="BCMY01000005">
    <property type="protein sequence ID" value="GAQ40263.1"/>
    <property type="molecule type" value="Genomic_DNA"/>
</dbReference>
<evidence type="ECO:0000256" key="3">
    <source>
        <dbReference type="HAMAP-Rule" id="MF_03139"/>
    </source>
</evidence>
<dbReference type="Gene3D" id="3.30.1160.10">
    <property type="entry name" value="Cyanate lyase, C-terminal domain"/>
    <property type="match status" value="1"/>
</dbReference>
<dbReference type="SUPFAM" id="SSF47413">
    <property type="entry name" value="lambda repressor-like DNA-binding domains"/>
    <property type="match status" value="1"/>
</dbReference>
<feature type="active site" evidence="3">
    <location>
        <position position="682"/>
    </location>
</feature>
<evidence type="ECO:0000256" key="1">
    <source>
        <dbReference type="ARBA" id="ARBA00003561"/>
    </source>
</evidence>
<dbReference type="SMART" id="SM01116">
    <property type="entry name" value="Cyanate_lyase"/>
    <property type="match status" value="1"/>
</dbReference>
<evidence type="ECO:0000313" key="7">
    <source>
        <dbReference type="Proteomes" id="UP000068243"/>
    </source>
</evidence>
<evidence type="ECO:0000313" key="6">
    <source>
        <dbReference type="EMBL" id="GAQ40263.1"/>
    </source>
</evidence>
<dbReference type="GO" id="GO:0008824">
    <property type="term" value="F:cyanate hydratase activity"/>
    <property type="evidence" value="ECO:0007669"/>
    <property type="project" value="UniProtKB-UniRule"/>
</dbReference>
<dbReference type="InterPro" id="IPR010982">
    <property type="entry name" value="Lambda_DNA-bd_dom_sf"/>
</dbReference>
<dbReference type="PANTHER" id="PTHR34186:SF2">
    <property type="entry name" value="CYANATE HYDRATASE"/>
    <property type="match status" value="1"/>
</dbReference>
<dbReference type="VEuPathDB" id="FungiDB:M747DRAFT_294348"/>
<dbReference type="VEuPathDB" id="FungiDB:ASPNIDRAFT2_1104604"/>
<dbReference type="Gene3D" id="1.10.260.40">
    <property type="entry name" value="lambda repressor-like DNA-binding domains"/>
    <property type="match status" value="1"/>
</dbReference>
<evidence type="ECO:0000259" key="5">
    <source>
        <dbReference type="SMART" id="SM01116"/>
    </source>
</evidence>
<dbReference type="VEuPathDB" id="FungiDB:An08g10210"/>
<dbReference type="SUPFAM" id="SSF55234">
    <property type="entry name" value="Cyanase C-terminal domain"/>
    <property type="match status" value="1"/>
</dbReference>
<dbReference type="InterPro" id="IPR036581">
    <property type="entry name" value="Cyanate_lyase_C_sf"/>
</dbReference>
<dbReference type="PANTHER" id="PTHR34186">
    <property type="entry name" value="CYANATE HYDRATASE"/>
    <property type="match status" value="1"/>
</dbReference>
<reference evidence="7" key="1">
    <citation type="journal article" date="2016" name="Genome Announc.">
        <title>Draft genome sequence of Aspergillus niger strain An76.</title>
        <authorList>
            <person name="Gong W."/>
            <person name="Cheng Z."/>
            <person name="Zhang H."/>
            <person name="Liu L."/>
            <person name="Gao P."/>
            <person name="Wang L."/>
        </authorList>
    </citation>
    <scope>NUCLEOTIDE SEQUENCE [LARGE SCALE GENOMIC DNA]</scope>
    <source>
        <strain evidence="7">An76</strain>
    </source>
</reference>
<comment type="catalytic activity">
    <reaction evidence="3">
        <text>cyanate + hydrogencarbonate + 3 H(+) = NH4(+) + 2 CO2</text>
        <dbReference type="Rhea" id="RHEA:11120"/>
        <dbReference type="ChEBI" id="CHEBI:15378"/>
        <dbReference type="ChEBI" id="CHEBI:16526"/>
        <dbReference type="ChEBI" id="CHEBI:17544"/>
        <dbReference type="ChEBI" id="CHEBI:28938"/>
        <dbReference type="ChEBI" id="CHEBI:29195"/>
        <dbReference type="EC" id="4.2.1.104"/>
    </reaction>
</comment>